<evidence type="ECO:0000256" key="6">
    <source>
        <dbReference type="PIRNR" id="PIRNR028763"/>
    </source>
</evidence>
<dbReference type="EMBL" id="MU251417">
    <property type="protein sequence ID" value="KAG9235992.1"/>
    <property type="molecule type" value="Genomic_DNA"/>
</dbReference>
<sequence length="389" mass="43337">MASSSRAMDLDPPADSALVSHTTEPAEKDVINFQELKTNVYNHCVEVCNEEGWKSVFTQASLLETGIVPGNNAEELQKAINSLLDYKYMKQVISESGLGFRIRNEEEAKKFRTITTEQEMVYSFVDEAEAEGIWTKTIKIKSKLHESVITSCLKALEVKGMIAKMKSVENPHRVMYIKSHLRPSDRATGGSWYTEGELDEGFIEQICDIVYGQIKQKSFYFSSSAYKKSGKSSKHMTDKEAIIARDQVLSAKGQKVVDPGDERAARSRKYEAYFPMPADYTGYPGVDELTAFIHNAGISSQILVASEIQQLLDVMCFDGRIERVIVGSEEGSSGGIGYKATRRTLRHEYELGSTLMGAPCGRCPVFDICEEGGPVAPSSCLYLKEWLDF</sequence>
<dbReference type="GO" id="GO:0006383">
    <property type="term" value="P:transcription by RNA polymerase III"/>
    <property type="evidence" value="ECO:0007669"/>
    <property type="project" value="UniProtKB-UniRule"/>
</dbReference>
<reference evidence="8" key="1">
    <citation type="journal article" date="2021" name="IMA Fungus">
        <title>Genomic characterization of three marine fungi, including Emericellopsis atlantica sp. nov. with signatures of a generalist lifestyle and marine biomass degradation.</title>
        <authorList>
            <person name="Hagestad O.C."/>
            <person name="Hou L."/>
            <person name="Andersen J.H."/>
            <person name="Hansen E.H."/>
            <person name="Altermark B."/>
            <person name="Li C."/>
            <person name="Kuhnert E."/>
            <person name="Cox R.J."/>
            <person name="Crous P.W."/>
            <person name="Spatafora J.W."/>
            <person name="Lail K."/>
            <person name="Amirebrahimi M."/>
            <person name="Lipzen A."/>
            <person name="Pangilinan J."/>
            <person name="Andreopoulos W."/>
            <person name="Hayes R.D."/>
            <person name="Ng V."/>
            <person name="Grigoriev I.V."/>
            <person name="Jackson S.A."/>
            <person name="Sutton T.D.S."/>
            <person name="Dobson A.D.W."/>
            <person name="Rama T."/>
        </authorList>
    </citation>
    <scope>NUCLEOTIDE SEQUENCE</scope>
    <source>
        <strain evidence="8">TRa018bII</strain>
    </source>
</reference>
<accession>A0A9P8C768</accession>
<dbReference type="SUPFAM" id="SSF46785">
    <property type="entry name" value="Winged helix' DNA-binding domain"/>
    <property type="match status" value="1"/>
</dbReference>
<comment type="function">
    <text evidence="6">DNA-dependent RNA polymerase catalyzes the transcription of DNA into RNA using the four ribonucleoside triphosphates as substrates. Specific peripheric component of RNA polymerase III which synthesizes small RNAs, such as 5S rRNA and tRNAs.</text>
</comment>
<name>A0A9P8C768_9HELO</name>
<evidence type="ECO:0000313" key="8">
    <source>
        <dbReference type="EMBL" id="KAG9235992.1"/>
    </source>
</evidence>
<feature type="region of interest" description="Disordered" evidence="7">
    <location>
        <begin position="1"/>
        <end position="22"/>
    </location>
</feature>
<dbReference type="PIRSF" id="PIRSF028763">
    <property type="entry name" value="RNA_pol_Rpc34"/>
    <property type="match status" value="1"/>
</dbReference>
<dbReference type="Pfam" id="PF05158">
    <property type="entry name" value="RNA_pol_Rpc34"/>
    <property type="match status" value="1"/>
</dbReference>
<dbReference type="InterPro" id="IPR036390">
    <property type="entry name" value="WH_DNA-bd_sf"/>
</dbReference>
<dbReference type="Gene3D" id="1.10.10.10">
    <property type="entry name" value="Winged helix-like DNA-binding domain superfamily/Winged helix DNA-binding domain"/>
    <property type="match status" value="1"/>
</dbReference>
<evidence type="ECO:0000313" key="9">
    <source>
        <dbReference type="Proteomes" id="UP000824998"/>
    </source>
</evidence>
<evidence type="ECO:0000256" key="2">
    <source>
        <dbReference type="ARBA" id="ARBA00011038"/>
    </source>
</evidence>
<keyword evidence="9" id="KW-1185">Reference proteome</keyword>
<dbReference type="Proteomes" id="UP000824998">
    <property type="component" value="Unassembled WGS sequence"/>
</dbReference>
<comment type="subcellular location">
    <subcellularLocation>
        <location evidence="1 6">Nucleus</location>
    </subcellularLocation>
</comment>
<comment type="similarity">
    <text evidence="2 6">Belongs to the eukaryotic RPC34/RPC39 RNA polymerase subunit family.</text>
</comment>
<dbReference type="GO" id="GO:0005666">
    <property type="term" value="C:RNA polymerase III complex"/>
    <property type="evidence" value="ECO:0007669"/>
    <property type="project" value="UniProtKB-UniRule"/>
</dbReference>
<protein>
    <recommendedName>
        <fullName evidence="6">DNA-directed RNA polymerase III subunit RPC6</fullName>
        <shortName evidence="6">RNA polymerase III subunit C6</shortName>
    </recommendedName>
</protein>
<dbReference type="InterPro" id="IPR016049">
    <property type="entry name" value="RNA_pol_Rpc34-like"/>
</dbReference>
<evidence type="ECO:0000256" key="1">
    <source>
        <dbReference type="ARBA" id="ARBA00004123"/>
    </source>
</evidence>
<dbReference type="OrthoDB" id="613763at2759"/>
<organism evidence="8 9">
    <name type="scientific">Amylocarpus encephaloides</name>
    <dbReference type="NCBI Taxonomy" id="45428"/>
    <lineage>
        <taxon>Eukaryota</taxon>
        <taxon>Fungi</taxon>
        <taxon>Dikarya</taxon>
        <taxon>Ascomycota</taxon>
        <taxon>Pezizomycotina</taxon>
        <taxon>Leotiomycetes</taxon>
        <taxon>Helotiales</taxon>
        <taxon>Helotiales incertae sedis</taxon>
        <taxon>Amylocarpus</taxon>
    </lineage>
</organism>
<dbReference type="InterPro" id="IPR007832">
    <property type="entry name" value="RNA_pol_Rpc34"/>
</dbReference>
<evidence type="ECO:0000256" key="5">
    <source>
        <dbReference type="ARBA" id="ARBA00023242"/>
    </source>
</evidence>
<keyword evidence="5 6" id="KW-0539">Nucleus</keyword>
<gene>
    <name evidence="8" type="ORF">BJ875DRAFT_249383</name>
</gene>
<dbReference type="AlphaFoldDB" id="A0A9P8C768"/>
<evidence type="ECO:0000256" key="3">
    <source>
        <dbReference type="ARBA" id="ARBA00022478"/>
    </source>
</evidence>
<keyword evidence="3 6" id="KW-0240">DNA-directed RNA polymerase</keyword>
<evidence type="ECO:0000256" key="4">
    <source>
        <dbReference type="ARBA" id="ARBA00023163"/>
    </source>
</evidence>
<keyword evidence="4 6" id="KW-0804">Transcription</keyword>
<dbReference type="PANTHER" id="PTHR12780">
    <property type="entry name" value="RNA POLYMERASE III DNA DIRECTED , 39KD SUBUNIT-RELATED"/>
    <property type="match status" value="1"/>
</dbReference>
<dbReference type="InterPro" id="IPR036388">
    <property type="entry name" value="WH-like_DNA-bd_sf"/>
</dbReference>
<evidence type="ECO:0000256" key="7">
    <source>
        <dbReference type="SAM" id="MobiDB-lite"/>
    </source>
</evidence>
<comment type="caution">
    <text evidence="8">The sequence shown here is derived from an EMBL/GenBank/DDBJ whole genome shotgun (WGS) entry which is preliminary data.</text>
</comment>
<proteinExistence type="inferred from homology"/>